<keyword evidence="2" id="KW-0472">Membrane</keyword>
<dbReference type="InterPro" id="IPR021401">
    <property type="entry name" value="DUF3040"/>
</dbReference>
<dbReference type="EMBL" id="JBHUKQ010000011">
    <property type="protein sequence ID" value="MFD2482321.1"/>
    <property type="molecule type" value="Genomic_DNA"/>
</dbReference>
<comment type="caution">
    <text evidence="3">The sequence shown here is derived from an EMBL/GenBank/DDBJ whole genome shotgun (WGS) entry which is preliminary data.</text>
</comment>
<evidence type="ECO:0000256" key="1">
    <source>
        <dbReference type="SAM" id="MobiDB-lite"/>
    </source>
</evidence>
<protein>
    <submittedName>
        <fullName evidence="3">DUF3040 domain-containing protein</fullName>
    </submittedName>
</protein>
<keyword evidence="2" id="KW-1133">Transmembrane helix</keyword>
<reference evidence="4" key="1">
    <citation type="journal article" date="2019" name="Int. J. Syst. Evol. Microbiol.">
        <title>The Global Catalogue of Microorganisms (GCM) 10K type strain sequencing project: providing services to taxonomists for standard genome sequencing and annotation.</title>
        <authorList>
            <consortium name="The Broad Institute Genomics Platform"/>
            <consortium name="The Broad Institute Genome Sequencing Center for Infectious Disease"/>
            <person name="Wu L."/>
            <person name="Ma J."/>
        </authorList>
    </citation>
    <scope>NUCLEOTIDE SEQUENCE [LARGE SCALE GENOMIC DNA]</scope>
    <source>
        <strain evidence="4">CGMCC 4.7638</strain>
    </source>
</reference>
<keyword evidence="4" id="KW-1185">Reference proteome</keyword>
<name>A0ABW5I045_9PSEU</name>
<evidence type="ECO:0000256" key="2">
    <source>
        <dbReference type="SAM" id="Phobius"/>
    </source>
</evidence>
<accession>A0ABW5I045</accession>
<sequence>MGPHRQPDPRRALRSMERDLLATDALWVRRAFGEKAWPLRRAWPVACWALTAIAAGLVACGIAFPPEVPLALLGFVLAAVAVCGHVARQECLRPPARRTPGPGKGFPCRPSQS</sequence>
<organism evidence="3 4">
    <name type="scientific">Amycolatopsis albidoflavus</name>
    <dbReference type="NCBI Taxonomy" id="102226"/>
    <lineage>
        <taxon>Bacteria</taxon>
        <taxon>Bacillati</taxon>
        <taxon>Actinomycetota</taxon>
        <taxon>Actinomycetes</taxon>
        <taxon>Pseudonocardiales</taxon>
        <taxon>Pseudonocardiaceae</taxon>
        <taxon>Amycolatopsis</taxon>
    </lineage>
</organism>
<evidence type="ECO:0000313" key="3">
    <source>
        <dbReference type="EMBL" id="MFD2482321.1"/>
    </source>
</evidence>
<evidence type="ECO:0000313" key="4">
    <source>
        <dbReference type="Proteomes" id="UP001597542"/>
    </source>
</evidence>
<feature type="transmembrane region" description="Helical" evidence="2">
    <location>
        <begin position="70"/>
        <end position="87"/>
    </location>
</feature>
<dbReference type="Proteomes" id="UP001597542">
    <property type="component" value="Unassembled WGS sequence"/>
</dbReference>
<dbReference type="Pfam" id="PF11239">
    <property type="entry name" value="DUF3040"/>
    <property type="match status" value="1"/>
</dbReference>
<gene>
    <name evidence="3" type="ORF">ACFSUT_18675</name>
</gene>
<feature type="region of interest" description="Disordered" evidence="1">
    <location>
        <begin position="93"/>
        <end position="113"/>
    </location>
</feature>
<dbReference type="RefSeq" id="WP_344264563.1">
    <property type="nucleotide sequence ID" value="NZ_BAAAHV010000002.1"/>
</dbReference>
<feature type="transmembrane region" description="Helical" evidence="2">
    <location>
        <begin position="45"/>
        <end position="64"/>
    </location>
</feature>
<proteinExistence type="predicted"/>
<keyword evidence="2" id="KW-0812">Transmembrane</keyword>